<dbReference type="EMBL" id="VJMH01000971">
    <property type="protein sequence ID" value="KAF0713662.1"/>
    <property type="molecule type" value="Genomic_DNA"/>
</dbReference>
<dbReference type="Gene3D" id="1.25.40.20">
    <property type="entry name" value="Ankyrin repeat-containing domain"/>
    <property type="match status" value="1"/>
</dbReference>
<name>A0A6A4ZM52_9STRA</name>
<proteinExistence type="predicted"/>
<organism evidence="1">
    <name type="scientific">Aphanomyces stellatus</name>
    <dbReference type="NCBI Taxonomy" id="120398"/>
    <lineage>
        <taxon>Eukaryota</taxon>
        <taxon>Sar</taxon>
        <taxon>Stramenopiles</taxon>
        <taxon>Oomycota</taxon>
        <taxon>Saprolegniomycetes</taxon>
        <taxon>Saprolegniales</taxon>
        <taxon>Verrucalvaceae</taxon>
        <taxon>Aphanomyces</taxon>
    </lineage>
</organism>
<feature type="non-terminal residue" evidence="1">
    <location>
        <position position="500"/>
    </location>
</feature>
<dbReference type="AlphaFoldDB" id="A0A6A4ZM52"/>
<comment type="caution">
    <text evidence="1">The sequence shown here is derived from an EMBL/GenBank/DDBJ whole genome shotgun (WGS) entry which is preliminary data.</text>
</comment>
<accession>A0A6A4ZM52</accession>
<protein>
    <submittedName>
        <fullName evidence="1">Uncharacterized protein</fullName>
    </submittedName>
</protein>
<gene>
    <name evidence="1" type="ORF">As57867_004247</name>
</gene>
<dbReference type="InterPro" id="IPR036770">
    <property type="entry name" value="Ankyrin_rpt-contain_sf"/>
</dbReference>
<reference evidence="1" key="1">
    <citation type="submission" date="2019-06" db="EMBL/GenBank/DDBJ databases">
        <title>Genomics analysis of Aphanomyces spp. identifies a new class of oomycete effector associated with host adaptation.</title>
        <authorList>
            <person name="Gaulin E."/>
        </authorList>
    </citation>
    <scope>NUCLEOTIDE SEQUENCE</scope>
    <source>
        <strain evidence="1">CBS 578.67</strain>
    </source>
</reference>
<dbReference type="SUPFAM" id="SSF140860">
    <property type="entry name" value="Pseudo ankyrin repeat-like"/>
    <property type="match status" value="1"/>
</dbReference>
<evidence type="ECO:0000313" key="1">
    <source>
        <dbReference type="EMBL" id="KAF0713662.1"/>
    </source>
</evidence>
<sequence>MATRSFTTEDVFTTPGLVRVICSFQPGVHHDMLAFLRIHDVQTEYRDAHHYFSQSSVVDAIMTPWLATFHGPDSRIPLLVTCLPRTSSLLVKYAADHGRVDLLAYVHDHVQTDLYGCSNVLYDLASRRGHLSVVKYLYEIGYNNDRLNEAACQAAFHSHPSILEFFLDTFSDDLDMADWIPEETIYSLVDYSNLTMLQWLVRVWFPTANPDAVLEVVLPRSLTTAVELDKKDIAEWAAAELQARNLNDALLEVFLLHDNTDFLFPYINIDMDVTVADLGNMVTTKDVSETDIIVPHLAVVFEKLTCLTRGPPMGAKRRIALKECLRVSLLQGRLGLLRWLVETQEMDPEDIRTIVTSNDCGRSAWPTSLREYDADMCQFLEHHNVNFNDTFKRRVVSMHLESTTDWLGWYATMRSNTTAETVKTLWDVLVIQFFDELAVAENGSDAAVVGRCLQRMLTRDRPPRVLVLRNVYKCWQSMCVDEEGMAMKREMEGEMLAQAT</sequence>